<evidence type="ECO:0000313" key="1">
    <source>
        <dbReference type="EMBL" id="KAA6322616.1"/>
    </source>
</evidence>
<evidence type="ECO:0000313" key="2">
    <source>
        <dbReference type="Proteomes" id="UP000324800"/>
    </source>
</evidence>
<comment type="caution">
    <text evidence="1">The sequence shown here is derived from an EMBL/GenBank/DDBJ whole genome shotgun (WGS) entry which is preliminary data.</text>
</comment>
<name>A0A5J4QL62_9EUKA</name>
<accession>A0A5J4QL62</accession>
<dbReference type="AlphaFoldDB" id="A0A5J4QL62"/>
<proteinExistence type="predicted"/>
<protein>
    <submittedName>
        <fullName evidence="1">Uncharacterized protein</fullName>
    </submittedName>
</protein>
<sequence length="133" mass="15360">LKDHITMTYRLLSADSLTGSVKIMKFGSSKTAFSFQDPFLIIAYSDNQFMTPFVECASKFMQELSFFIFGPKSYSNRINQNQLRENKRQIHRIVSVYQHLLTTISQSNSKNIPKLLTFICDLSKESDCINELE</sequence>
<dbReference type="EMBL" id="SNRW01044875">
    <property type="protein sequence ID" value="KAA6322616.1"/>
    <property type="molecule type" value="Genomic_DNA"/>
</dbReference>
<dbReference type="Proteomes" id="UP000324800">
    <property type="component" value="Unassembled WGS sequence"/>
</dbReference>
<organism evidence="1 2">
    <name type="scientific">Streblomastix strix</name>
    <dbReference type="NCBI Taxonomy" id="222440"/>
    <lineage>
        <taxon>Eukaryota</taxon>
        <taxon>Metamonada</taxon>
        <taxon>Preaxostyla</taxon>
        <taxon>Oxymonadida</taxon>
        <taxon>Streblomastigidae</taxon>
        <taxon>Streblomastix</taxon>
    </lineage>
</organism>
<gene>
    <name evidence="1" type="ORF">EZS28_054414</name>
</gene>
<reference evidence="1 2" key="1">
    <citation type="submission" date="2019-03" db="EMBL/GenBank/DDBJ databases">
        <title>Single cell metagenomics reveals metabolic interactions within the superorganism composed of flagellate Streblomastix strix and complex community of Bacteroidetes bacteria on its surface.</title>
        <authorList>
            <person name="Treitli S.C."/>
            <person name="Kolisko M."/>
            <person name="Husnik F."/>
            <person name="Keeling P."/>
            <person name="Hampl V."/>
        </authorList>
    </citation>
    <scope>NUCLEOTIDE SEQUENCE [LARGE SCALE GENOMIC DNA]</scope>
    <source>
        <strain evidence="1">ST1C</strain>
    </source>
</reference>
<feature type="non-terminal residue" evidence="1">
    <location>
        <position position="1"/>
    </location>
</feature>